<proteinExistence type="predicted"/>
<name>J3LGV6_ORYBR</name>
<evidence type="ECO:0000313" key="3">
    <source>
        <dbReference type="Proteomes" id="UP000006038"/>
    </source>
</evidence>
<accession>J3LGV6</accession>
<sequence>MQTRDIRTRETGKFTTHHVPVLADVELPRNQPGDAGARGEVRHFPSLPPSSRADSPEPTGVPEEREAGVRRRRRRASRNQLGDGSDARAAMDGGDEPNQRVAELESVGDPVWAGLICDGSWAE</sequence>
<keyword evidence="3" id="KW-1185">Reference proteome</keyword>
<evidence type="ECO:0000313" key="2">
    <source>
        <dbReference type="EnsemblPlants" id="OB02G38730.1"/>
    </source>
</evidence>
<dbReference type="AlphaFoldDB" id="J3LGV6"/>
<evidence type="ECO:0000256" key="1">
    <source>
        <dbReference type="SAM" id="MobiDB-lite"/>
    </source>
</evidence>
<feature type="compositionally biased region" description="Basic and acidic residues" evidence="1">
    <location>
        <begin position="1"/>
        <end position="12"/>
    </location>
</feature>
<organism evidence="2">
    <name type="scientific">Oryza brachyantha</name>
    <name type="common">malo sina</name>
    <dbReference type="NCBI Taxonomy" id="4533"/>
    <lineage>
        <taxon>Eukaryota</taxon>
        <taxon>Viridiplantae</taxon>
        <taxon>Streptophyta</taxon>
        <taxon>Embryophyta</taxon>
        <taxon>Tracheophyta</taxon>
        <taxon>Spermatophyta</taxon>
        <taxon>Magnoliopsida</taxon>
        <taxon>Liliopsida</taxon>
        <taxon>Poales</taxon>
        <taxon>Poaceae</taxon>
        <taxon>BOP clade</taxon>
        <taxon>Oryzoideae</taxon>
        <taxon>Oryzeae</taxon>
        <taxon>Oryzinae</taxon>
        <taxon>Oryza</taxon>
    </lineage>
</organism>
<reference evidence="2" key="1">
    <citation type="submission" date="2013-04" db="UniProtKB">
        <authorList>
            <consortium name="EnsemblPlants"/>
        </authorList>
    </citation>
    <scope>IDENTIFICATION</scope>
</reference>
<protein>
    <submittedName>
        <fullName evidence="2">Uncharacterized protein</fullName>
    </submittedName>
</protein>
<dbReference type="Gramene" id="OB02G38730.1">
    <property type="protein sequence ID" value="OB02G38730.1"/>
    <property type="gene ID" value="OB02G38730"/>
</dbReference>
<dbReference type="EnsemblPlants" id="OB02G38730.1">
    <property type="protein sequence ID" value="OB02G38730.1"/>
    <property type="gene ID" value="OB02G38730"/>
</dbReference>
<dbReference type="Proteomes" id="UP000006038">
    <property type="component" value="Unassembled WGS sequence"/>
</dbReference>
<dbReference type="HOGENOM" id="CLU_2018752_0_0_1"/>
<feature type="region of interest" description="Disordered" evidence="1">
    <location>
        <begin position="1"/>
        <end position="107"/>
    </location>
</feature>